<reference evidence="2 3" key="1">
    <citation type="submission" date="2016-11" db="EMBL/GenBank/DDBJ databases">
        <authorList>
            <person name="Jaros S."/>
            <person name="Januszkiewicz K."/>
            <person name="Wedrychowicz H."/>
        </authorList>
    </citation>
    <scope>NUCLEOTIDE SEQUENCE [LARGE SCALE GENOMIC DNA]</scope>
    <source>
        <strain evidence="2 3">DSM 24787</strain>
    </source>
</reference>
<dbReference type="AlphaFoldDB" id="A0A1N6K1N8"/>
<dbReference type="InterPro" id="IPR045767">
    <property type="entry name" value="DUF6134"/>
</dbReference>
<keyword evidence="1" id="KW-1133">Transmembrane helix</keyword>
<evidence type="ECO:0000313" key="2">
    <source>
        <dbReference type="EMBL" id="SIO50267.1"/>
    </source>
</evidence>
<keyword evidence="1" id="KW-0812">Transmembrane</keyword>
<dbReference type="Proteomes" id="UP000185003">
    <property type="component" value="Unassembled WGS sequence"/>
</dbReference>
<dbReference type="RefSeq" id="WP_074242155.1">
    <property type="nucleotide sequence ID" value="NZ_FSRA01000002.1"/>
</dbReference>
<dbReference type="STRING" id="536979.SAMN04488055_4869"/>
<name>A0A1N6K1N8_9BACT</name>
<evidence type="ECO:0000256" key="1">
    <source>
        <dbReference type="SAM" id="Phobius"/>
    </source>
</evidence>
<keyword evidence="3" id="KW-1185">Reference proteome</keyword>
<evidence type="ECO:0000313" key="3">
    <source>
        <dbReference type="Proteomes" id="UP000185003"/>
    </source>
</evidence>
<evidence type="ECO:0008006" key="4">
    <source>
        <dbReference type="Google" id="ProtNLM"/>
    </source>
</evidence>
<keyword evidence="1" id="KW-0472">Membrane</keyword>
<gene>
    <name evidence="2" type="ORF">SAMN04488055_4869</name>
</gene>
<accession>A0A1N6K1N8</accession>
<protein>
    <recommendedName>
        <fullName evidence="4">DUF3108 domain-containing protein</fullName>
    </recommendedName>
</protein>
<feature type="transmembrane region" description="Helical" evidence="1">
    <location>
        <begin position="12"/>
        <end position="31"/>
    </location>
</feature>
<organism evidence="2 3">
    <name type="scientific">Chitinophaga niabensis</name>
    <dbReference type="NCBI Taxonomy" id="536979"/>
    <lineage>
        <taxon>Bacteria</taxon>
        <taxon>Pseudomonadati</taxon>
        <taxon>Bacteroidota</taxon>
        <taxon>Chitinophagia</taxon>
        <taxon>Chitinophagales</taxon>
        <taxon>Chitinophagaceae</taxon>
        <taxon>Chitinophaga</taxon>
    </lineage>
</organism>
<dbReference type="EMBL" id="FSRA01000002">
    <property type="protein sequence ID" value="SIO50267.1"/>
    <property type="molecule type" value="Genomic_DNA"/>
</dbReference>
<sequence length="206" mass="24036">MYKTHKQYRLKRIFLVLICGIIPYLAALKAAGQSHTYEIRYANNTIGLLDVKQETNGPTRKIHIKSRVQMKLFSRMDTDISAEYHNNILIRAKASRVSKGADSKETSTERTEKGYNVVRKGEPGTINRDITYSVSELYFTEPKDLKEVYSETHGVFLPIKQLADKRYEVVMPDDRRIYYRYEKGKLMEVEVNHQFGKAYFRLLQAK</sequence>
<dbReference type="Pfam" id="PF19630">
    <property type="entry name" value="DUF6134"/>
    <property type="match status" value="1"/>
</dbReference>
<proteinExistence type="predicted"/>